<gene>
    <name evidence="2" type="ORF">BP5796_02165</name>
</gene>
<sequence length="328" mass="36281">MGQAHSNSRGADYNTTEEILDEFMGDNSHLRSKAQVHSSSSNRALLDSAKITYTETHSLELKTIASLYTIDKRATSRSQIKSPNRAAESSLLRERSNQTATGVKENMESHTTSPTSTQLAETTADYASLAQQALKLLELSQDDMAHDPTLEQTEPTPVNTHDQDVITDFTSALDRGTPTTIIDFHNIDQTGTSSLSTMYRAPPDLPSWYEVLRSSAITRGDLNRHFPWNTPNTITQAFTDADVNVELHSRMPWGGSKVTNWLPRGKEGDVNTKKCQPCARRKDGSRCIGTIPTCEMCMIRGYGPDRCGAIVMDEKGSRARILVSRDQA</sequence>
<organism evidence="2 3">
    <name type="scientific">Coleophoma crateriformis</name>
    <dbReference type="NCBI Taxonomy" id="565419"/>
    <lineage>
        <taxon>Eukaryota</taxon>
        <taxon>Fungi</taxon>
        <taxon>Dikarya</taxon>
        <taxon>Ascomycota</taxon>
        <taxon>Pezizomycotina</taxon>
        <taxon>Leotiomycetes</taxon>
        <taxon>Helotiales</taxon>
        <taxon>Dermateaceae</taxon>
        <taxon>Coleophoma</taxon>
    </lineage>
</organism>
<proteinExistence type="predicted"/>
<dbReference type="AlphaFoldDB" id="A0A3D8SXK5"/>
<evidence type="ECO:0000313" key="3">
    <source>
        <dbReference type="Proteomes" id="UP000256328"/>
    </source>
</evidence>
<dbReference type="Proteomes" id="UP000256328">
    <property type="component" value="Unassembled WGS sequence"/>
</dbReference>
<feature type="region of interest" description="Disordered" evidence="1">
    <location>
        <begin position="74"/>
        <end position="120"/>
    </location>
</feature>
<dbReference type="OrthoDB" id="10316793at2759"/>
<reference evidence="2 3" key="1">
    <citation type="journal article" date="2018" name="IMA Fungus">
        <title>IMA Genome-F 9: Draft genome sequence of Annulohypoxylon stygium, Aspergillus mulundensis, Berkeleyomyces basicola (syn. Thielaviopsis basicola), Ceratocystis smalleyi, two Cercospora beticola strains, Coleophoma cylindrospora, Fusarium fracticaudum, Phialophora cf. hyalina, and Morchella septimelata.</title>
        <authorList>
            <person name="Wingfield B.D."/>
            <person name="Bills G.F."/>
            <person name="Dong Y."/>
            <person name="Huang W."/>
            <person name="Nel W.J."/>
            <person name="Swalarsk-Parry B.S."/>
            <person name="Vaghefi N."/>
            <person name="Wilken P.M."/>
            <person name="An Z."/>
            <person name="de Beer Z.W."/>
            <person name="De Vos L."/>
            <person name="Chen L."/>
            <person name="Duong T.A."/>
            <person name="Gao Y."/>
            <person name="Hammerbacher A."/>
            <person name="Kikkert J.R."/>
            <person name="Li Y."/>
            <person name="Li H."/>
            <person name="Li K."/>
            <person name="Li Q."/>
            <person name="Liu X."/>
            <person name="Ma X."/>
            <person name="Naidoo K."/>
            <person name="Pethybridge S.J."/>
            <person name="Sun J."/>
            <person name="Steenkamp E.T."/>
            <person name="van der Nest M.A."/>
            <person name="van Wyk S."/>
            <person name="Wingfield M.J."/>
            <person name="Xiong C."/>
            <person name="Yue Q."/>
            <person name="Zhang X."/>
        </authorList>
    </citation>
    <scope>NUCLEOTIDE SEQUENCE [LARGE SCALE GENOMIC DNA]</scope>
    <source>
        <strain evidence="2 3">BP5796</strain>
    </source>
</reference>
<protein>
    <submittedName>
        <fullName evidence="2">Uncharacterized protein</fullName>
    </submittedName>
</protein>
<feature type="compositionally biased region" description="Polar residues" evidence="1">
    <location>
        <begin position="109"/>
        <end position="120"/>
    </location>
</feature>
<evidence type="ECO:0000256" key="1">
    <source>
        <dbReference type="SAM" id="MobiDB-lite"/>
    </source>
</evidence>
<keyword evidence="3" id="KW-1185">Reference proteome</keyword>
<evidence type="ECO:0000313" key="2">
    <source>
        <dbReference type="EMBL" id="RDW91000.1"/>
    </source>
</evidence>
<dbReference type="EMBL" id="PDLN01000003">
    <property type="protein sequence ID" value="RDW91000.1"/>
    <property type="molecule type" value="Genomic_DNA"/>
</dbReference>
<accession>A0A3D8SXK5</accession>
<comment type="caution">
    <text evidence="2">The sequence shown here is derived from an EMBL/GenBank/DDBJ whole genome shotgun (WGS) entry which is preliminary data.</text>
</comment>
<name>A0A3D8SXK5_9HELO</name>